<keyword evidence="2" id="KW-0732">Signal</keyword>
<gene>
    <name evidence="3" type="ORF">400.4</name>
</gene>
<feature type="signal peptide" evidence="2">
    <location>
        <begin position="1"/>
        <end position="19"/>
    </location>
</feature>
<sequence length="444" mass="49565">MDLPLALAALLLILLVLLAAPPAALLIALHLNRRHRLRRPRLTPPEPAAAALEPSAPAEEDEGGEDKRRRRRARRKQQPKQGGDGAASQAAGGVSHDALPPRPRFPLASVAGALQRRITARYDELARASQVQSLTIDQVRRRRLGRGGSPGSMDDVIALPLPLHIGGGRNKCGGGVSPQTFRDRSTTMRVSHLVLLAISVILSRQVPPQSPQPSLPLAGGGGKKRKNPRRKQEGMDRTAKLGAVEEEKGPTPNTLLLPRLSGPMKQRITEEYRRLFGAFGGIEEFFHQVVHYFLRFCFASSIDLNVEVHEFLSTLVDARDELLQKSENTRRSITIRKAMLSNSRNGRSSHDHLRLCQQVDKLEFEYERLKKDASIYHNLHEQLQLSSCYKLMEESNDEAEKRIREGAFAKGVRDTAFEELLAVEKKDNAFWRRDGKLRSISDSM</sequence>
<accession>H6A2P4</accession>
<organism evidence="3">
    <name type="scientific">Triticum aestivum</name>
    <name type="common">Wheat</name>
    <dbReference type="NCBI Taxonomy" id="4565"/>
    <lineage>
        <taxon>Eukaryota</taxon>
        <taxon>Viridiplantae</taxon>
        <taxon>Streptophyta</taxon>
        <taxon>Embryophyta</taxon>
        <taxon>Tracheophyta</taxon>
        <taxon>Spermatophyta</taxon>
        <taxon>Magnoliopsida</taxon>
        <taxon>Liliopsida</taxon>
        <taxon>Poales</taxon>
        <taxon>Poaceae</taxon>
        <taxon>BOP clade</taxon>
        <taxon>Pooideae</taxon>
        <taxon>Triticodae</taxon>
        <taxon>Triticeae</taxon>
        <taxon>Triticinae</taxon>
        <taxon>Triticum</taxon>
    </lineage>
</organism>
<reference evidence="3" key="1">
    <citation type="journal article" date="2012" name="Plant Biotechnol. J.">
        <title>Molecular, phylogenetic and comparative genomic analysis of the cytokinin oxidase/dehydrogenase gene family in the Poaceae.</title>
        <authorList>
            <person name="Mameaux S."/>
            <person name="Cockram J."/>
            <person name="Thiel T."/>
            <person name="Steuernagel B."/>
            <person name="Stein N."/>
            <person name="Taudien S."/>
            <person name="Jack P."/>
            <person name="Werner P."/>
            <person name="Gray J.C."/>
            <person name="Greenland A.J."/>
            <person name="Powell W."/>
        </authorList>
    </citation>
    <scope>NUCLEOTIDE SEQUENCE</scope>
</reference>
<feature type="compositionally biased region" description="Basic residues" evidence="1">
    <location>
        <begin position="68"/>
        <end position="78"/>
    </location>
</feature>
<feature type="compositionally biased region" description="Basic and acidic residues" evidence="1">
    <location>
        <begin position="230"/>
        <end position="249"/>
    </location>
</feature>
<dbReference type="ExpressionAtlas" id="H6A2P4">
    <property type="expression patterns" value="baseline and differential"/>
</dbReference>
<evidence type="ECO:0000313" key="3">
    <source>
        <dbReference type="EMBL" id="AEC33264.1"/>
    </source>
</evidence>
<evidence type="ECO:0000256" key="2">
    <source>
        <dbReference type="SAM" id="SignalP"/>
    </source>
</evidence>
<dbReference type="PANTHER" id="PTHR35991">
    <property type="entry name" value="CA-RESPONSIVE PROTEIN"/>
    <property type="match status" value="1"/>
</dbReference>
<dbReference type="AlphaFoldDB" id="H6A2P4"/>
<proteinExistence type="predicted"/>
<feature type="chain" id="PRO_5003602243" evidence="2">
    <location>
        <begin position="20"/>
        <end position="444"/>
    </location>
</feature>
<name>H6A2P4_WHEAT</name>
<feature type="compositionally biased region" description="Low complexity" evidence="1">
    <location>
        <begin position="48"/>
        <end position="57"/>
    </location>
</feature>
<dbReference type="PANTHER" id="PTHR35991:SF1">
    <property type="entry name" value="CA-RESPONSIVE PROTEIN"/>
    <property type="match status" value="1"/>
</dbReference>
<protein>
    <submittedName>
        <fullName evidence="3">Uncharacterized protein</fullName>
    </submittedName>
</protein>
<evidence type="ECO:0000256" key="1">
    <source>
        <dbReference type="SAM" id="MobiDB-lite"/>
    </source>
</evidence>
<feature type="region of interest" description="Disordered" evidence="1">
    <location>
        <begin position="40"/>
        <end position="102"/>
    </location>
</feature>
<dbReference type="EMBL" id="JF292901">
    <property type="protein sequence ID" value="AEC33264.1"/>
    <property type="molecule type" value="Genomic_DNA"/>
</dbReference>
<feature type="region of interest" description="Disordered" evidence="1">
    <location>
        <begin position="206"/>
        <end position="259"/>
    </location>
</feature>